<keyword evidence="5 7" id="KW-1133">Transmembrane helix</keyword>
<dbReference type="Proteomes" id="UP001596113">
    <property type="component" value="Unassembled WGS sequence"/>
</dbReference>
<keyword evidence="2 7" id="KW-0813">Transport</keyword>
<feature type="transmembrane region" description="Helical" evidence="7">
    <location>
        <begin position="144"/>
        <end position="164"/>
    </location>
</feature>
<dbReference type="Gene3D" id="1.10.3720.10">
    <property type="entry name" value="MetI-like"/>
    <property type="match status" value="1"/>
</dbReference>
<evidence type="ECO:0000259" key="8">
    <source>
        <dbReference type="PROSITE" id="PS50928"/>
    </source>
</evidence>
<sequence>MAIKPTLSRKIFVVFNVLVLTGVTLLGIVPFLHLLAISLSSNTAAMAGEVSLWPKGFSWDAYEYLGGKVEFFRSLRVSVERVVLGTTVSMFLVFLTAYPLAKSSEQFKSRTWYAWFFAFTIFFGGGLIPSYIVVKETHLIDSIWALILPGALNVWNVVLMLNFFRSIPKELEEAATIDGAGHWKILWKIFLPVSLPSIATIGLFTIVGHWNAWFDGILYLNSPEKYPLQTYLSTLITAMNSMMTAVSVEQLKALENLSEKTLRTAQIFMGALPIMVVYPFLQKYFVRGMTVGSVKE</sequence>
<keyword evidence="10" id="KW-1185">Reference proteome</keyword>
<comment type="caution">
    <text evidence="9">The sequence shown here is derived from an EMBL/GenBank/DDBJ whole genome shotgun (WGS) entry which is preliminary data.</text>
</comment>
<feature type="domain" description="ABC transmembrane type-1" evidence="8">
    <location>
        <begin position="71"/>
        <end position="281"/>
    </location>
</feature>
<reference evidence="10" key="1">
    <citation type="journal article" date="2019" name="Int. J. Syst. Evol. Microbiol.">
        <title>The Global Catalogue of Microorganisms (GCM) 10K type strain sequencing project: providing services to taxonomists for standard genome sequencing and annotation.</title>
        <authorList>
            <consortium name="The Broad Institute Genomics Platform"/>
            <consortium name="The Broad Institute Genome Sequencing Center for Infectious Disease"/>
            <person name="Wu L."/>
            <person name="Ma J."/>
        </authorList>
    </citation>
    <scope>NUCLEOTIDE SEQUENCE [LARGE SCALE GENOMIC DNA]</scope>
    <source>
        <strain evidence="10">CGMCC 1.18575</strain>
    </source>
</reference>
<comment type="subcellular location">
    <subcellularLocation>
        <location evidence="1 7">Cell membrane</location>
        <topology evidence="1 7">Multi-pass membrane protein</topology>
    </subcellularLocation>
</comment>
<feature type="transmembrane region" description="Helical" evidence="7">
    <location>
        <begin position="185"/>
        <end position="210"/>
    </location>
</feature>
<dbReference type="InterPro" id="IPR035906">
    <property type="entry name" value="MetI-like_sf"/>
</dbReference>
<dbReference type="EMBL" id="JBHSMI010000067">
    <property type="protein sequence ID" value="MFC5407106.1"/>
    <property type="molecule type" value="Genomic_DNA"/>
</dbReference>
<feature type="transmembrane region" description="Helical" evidence="7">
    <location>
        <begin position="82"/>
        <end position="100"/>
    </location>
</feature>
<dbReference type="Pfam" id="PF00528">
    <property type="entry name" value="BPD_transp_1"/>
    <property type="match status" value="1"/>
</dbReference>
<evidence type="ECO:0000256" key="2">
    <source>
        <dbReference type="ARBA" id="ARBA00022448"/>
    </source>
</evidence>
<evidence type="ECO:0000256" key="5">
    <source>
        <dbReference type="ARBA" id="ARBA00022989"/>
    </source>
</evidence>
<evidence type="ECO:0000256" key="4">
    <source>
        <dbReference type="ARBA" id="ARBA00022692"/>
    </source>
</evidence>
<protein>
    <submittedName>
        <fullName evidence="9">Carbohydrate ABC transporter permease</fullName>
    </submittedName>
</protein>
<feature type="transmembrane region" description="Helical" evidence="7">
    <location>
        <begin position="112"/>
        <end position="132"/>
    </location>
</feature>
<dbReference type="InterPro" id="IPR000515">
    <property type="entry name" value="MetI-like"/>
</dbReference>
<feature type="transmembrane region" description="Helical" evidence="7">
    <location>
        <begin position="12"/>
        <end position="36"/>
    </location>
</feature>
<evidence type="ECO:0000256" key="3">
    <source>
        <dbReference type="ARBA" id="ARBA00022475"/>
    </source>
</evidence>
<evidence type="ECO:0000256" key="1">
    <source>
        <dbReference type="ARBA" id="ARBA00004651"/>
    </source>
</evidence>
<dbReference type="PANTHER" id="PTHR43744:SF9">
    <property type="entry name" value="POLYGALACTURONAN_RHAMNOGALACTURONAN TRANSPORT SYSTEM PERMEASE PROTEIN YTCP"/>
    <property type="match status" value="1"/>
</dbReference>
<gene>
    <name evidence="9" type="ORF">ACFPOF_30640</name>
</gene>
<keyword evidence="6 7" id="KW-0472">Membrane</keyword>
<dbReference type="RefSeq" id="WP_378139471.1">
    <property type="nucleotide sequence ID" value="NZ_JBHSMI010000067.1"/>
</dbReference>
<dbReference type="PROSITE" id="PS50928">
    <property type="entry name" value="ABC_TM1"/>
    <property type="match status" value="1"/>
</dbReference>
<feature type="transmembrane region" description="Helical" evidence="7">
    <location>
        <begin position="261"/>
        <end position="281"/>
    </location>
</feature>
<evidence type="ECO:0000313" key="9">
    <source>
        <dbReference type="EMBL" id="MFC5407106.1"/>
    </source>
</evidence>
<evidence type="ECO:0000313" key="10">
    <source>
        <dbReference type="Proteomes" id="UP001596113"/>
    </source>
</evidence>
<accession>A0ABW0I0Q2</accession>
<keyword evidence="4 7" id="KW-0812">Transmembrane</keyword>
<evidence type="ECO:0000256" key="7">
    <source>
        <dbReference type="RuleBase" id="RU363032"/>
    </source>
</evidence>
<evidence type="ECO:0000256" key="6">
    <source>
        <dbReference type="ARBA" id="ARBA00023136"/>
    </source>
</evidence>
<proteinExistence type="inferred from homology"/>
<dbReference type="CDD" id="cd06261">
    <property type="entry name" value="TM_PBP2"/>
    <property type="match status" value="1"/>
</dbReference>
<dbReference type="SUPFAM" id="SSF161098">
    <property type="entry name" value="MetI-like"/>
    <property type="match status" value="1"/>
</dbReference>
<name>A0ABW0I0Q2_9BACL</name>
<comment type="similarity">
    <text evidence="7">Belongs to the binding-protein-dependent transport system permease family.</text>
</comment>
<dbReference type="PANTHER" id="PTHR43744">
    <property type="entry name" value="ABC TRANSPORTER PERMEASE PROTEIN MG189-RELATED-RELATED"/>
    <property type="match status" value="1"/>
</dbReference>
<keyword evidence="3" id="KW-1003">Cell membrane</keyword>
<organism evidence="9 10">
    <name type="scientific">Cohnella soli</name>
    <dbReference type="NCBI Taxonomy" id="425005"/>
    <lineage>
        <taxon>Bacteria</taxon>
        <taxon>Bacillati</taxon>
        <taxon>Bacillota</taxon>
        <taxon>Bacilli</taxon>
        <taxon>Bacillales</taxon>
        <taxon>Paenibacillaceae</taxon>
        <taxon>Cohnella</taxon>
    </lineage>
</organism>